<dbReference type="PANTHER" id="PTHR43765">
    <property type="entry name" value="2-DEHYDROPANTOATE 2-REDUCTASE-RELATED"/>
    <property type="match status" value="1"/>
</dbReference>
<dbReference type="Proteomes" id="UP001497600">
    <property type="component" value="Chromosome B"/>
</dbReference>
<proteinExistence type="inferred from homology"/>
<dbReference type="PANTHER" id="PTHR43765:SF2">
    <property type="entry name" value="2-DEHYDROPANTOATE 2-REDUCTASE"/>
    <property type="match status" value="1"/>
</dbReference>
<keyword evidence="3" id="KW-0521">NADP</keyword>
<keyword evidence="9" id="KW-1185">Reference proteome</keyword>
<feature type="domain" description="Ketopantoate reductase N-terminal" evidence="6">
    <location>
        <begin position="5"/>
        <end position="166"/>
    </location>
</feature>
<dbReference type="InterPro" id="IPR013328">
    <property type="entry name" value="6PGD_dom2"/>
</dbReference>
<dbReference type="InterPro" id="IPR003710">
    <property type="entry name" value="ApbA"/>
</dbReference>
<dbReference type="Gene3D" id="3.40.50.720">
    <property type="entry name" value="NAD(P)-binding Rossmann-like Domain"/>
    <property type="match status" value="1"/>
</dbReference>
<evidence type="ECO:0000256" key="2">
    <source>
        <dbReference type="ARBA" id="ARBA00013014"/>
    </source>
</evidence>
<dbReference type="EC" id="1.1.1.169" evidence="2"/>
<organism evidence="8 9">
    <name type="scientific">[Candida] anglica</name>
    <dbReference type="NCBI Taxonomy" id="148631"/>
    <lineage>
        <taxon>Eukaryota</taxon>
        <taxon>Fungi</taxon>
        <taxon>Dikarya</taxon>
        <taxon>Ascomycota</taxon>
        <taxon>Saccharomycotina</taxon>
        <taxon>Pichiomycetes</taxon>
        <taxon>Debaryomycetaceae</taxon>
        <taxon>Kurtzmaniella</taxon>
    </lineage>
</organism>
<dbReference type="InterPro" id="IPR008927">
    <property type="entry name" value="6-PGluconate_DH-like_C_sf"/>
</dbReference>
<dbReference type="InterPro" id="IPR013752">
    <property type="entry name" value="KPA_reductase"/>
</dbReference>
<feature type="domain" description="Ketopantoate reductase C-terminal" evidence="7">
    <location>
        <begin position="210"/>
        <end position="342"/>
    </location>
</feature>
<evidence type="ECO:0000259" key="6">
    <source>
        <dbReference type="Pfam" id="PF02558"/>
    </source>
</evidence>
<accession>A0ABP0EAD5</accession>
<dbReference type="InterPro" id="IPR036291">
    <property type="entry name" value="NAD(P)-bd_dom_sf"/>
</dbReference>
<dbReference type="InterPro" id="IPR050838">
    <property type="entry name" value="Ketopantoate_reductase"/>
</dbReference>
<evidence type="ECO:0000256" key="1">
    <source>
        <dbReference type="ARBA" id="ARBA00007870"/>
    </source>
</evidence>
<reference evidence="8 9" key="1">
    <citation type="submission" date="2024-01" db="EMBL/GenBank/DDBJ databases">
        <authorList>
            <consortium name="Genoscope - CEA"/>
            <person name="William W."/>
        </authorList>
    </citation>
    <scope>NUCLEOTIDE SEQUENCE [LARGE SCALE GENOMIC DNA]</scope>
    <source>
        <strain evidence="8 9">29B2s-10</strain>
    </source>
</reference>
<protein>
    <recommendedName>
        <fullName evidence="2">2-dehydropantoate 2-reductase</fullName>
        <ecNumber evidence="2">1.1.1.169</ecNumber>
    </recommendedName>
    <alternativeName>
        <fullName evidence="5">Ketopantoate reductase</fullName>
    </alternativeName>
</protein>
<dbReference type="NCBIfam" id="TIGR00745">
    <property type="entry name" value="apbA_panE"/>
    <property type="match status" value="1"/>
</dbReference>
<evidence type="ECO:0000256" key="3">
    <source>
        <dbReference type="ARBA" id="ARBA00022857"/>
    </source>
</evidence>
<evidence type="ECO:0000313" key="8">
    <source>
        <dbReference type="EMBL" id="CAK7895953.1"/>
    </source>
</evidence>
<comment type="similarity">
    <text evidence="1">Belongs to the ketopantoate reductase family.</text>
</comment>
<evidence type="ECO:0000256" key="4">
    <source>
        <dbReference type="ARBA" id="ARBA00023002"/>
    </source>
</evidence>
<evidence type="ECO:0000256" key="5">
    <source>
        <dbReference type="ARBA" id="ARBA00032024"/>
    </source>
</evidence>
<evidence type="ECO:0000313" key="9">
    <source>
        <dbReference type="Proteomes" id="UP001497600"/>
    </source>
</evidence>
<dbReference type="SUPFAM" id="SSF51735">
    <property type="entry name" value="NAD(P)-binding Rossmann-fold domains"/>
    <property type="match status" value="1"/>
</dbReference>
<dbReference type="Pfam" id="PF08546">
    <property type="entry name" value="ApbA_C"/>
    <property type="match status" value="1"/>
</dbReference>
<dbReference type="Gene3D" id="1.10.1040.10">
    <property type="entry name" value="N-(1-d-carboxylethyl)-l-norvaline Dehydrogenase, domain 2"/>
    <property type="match status" value="1"/>
</dbReference>
<keyword evidence="4" id="KW-0560">Oxidoreductase</keyword>
<sequence>MTKFHFLGVGSMGSLVAHELAKANPIAQKEITLLFKNNPTVDSFKHHDSRITVNTVTNSDISTASSQLLGAHHIQPSEPLENLVISTKAYQTEDALRRYIPNIQPSTNLILLQNGMGMWEHLLSVYWPYEANRPNIYQCISTHGAYKSAPFTCNHVGLGKLDIAKVEPHQAKYKKRKSNTTAAPLSDPPEIIRLLLDTPALNTSYMDFPNLLLKQIEKLVVNACINPLTAIFDCQNGDLLYTATLPKLMTKVIREAILVFKLEYPQLQSLPEAEVILNEDRLLNSVLQVCKLTAKNSSSMREDVRLLKPTEIYWINGFISRLGQKHRIPTNTNNLLQEMLSTKLSISRVQEDQSLNLVLDTVNQYIK</sequence>
<dbReference type="Pfam" id="PF02558">
    <property type="entry name" value="ApbA"/>
    <property type="match status" value="1"/>
</dbReference>
<dbReference type="EMBL" id="OZ004254">
    <property type="protein sequence ID" value="CAK7895953.1"/>
    <property type="molecule type" value="Genomic_DNA"/>
</dbReference>
<dbReference type="InterPro" id="IPR013332">
    <property type="entry name" value="KPR_N"/>
</dbReference>
<gene>
    <name evidence="8" type="primary">PAN5</name>
    <name evidence="8" type="ORF">CAAN4_B02740</name>
</gene>
<evidence type="ECO:0000259" key="7">
    <source>
        <dbReference type="Pfam" id="PF08546"/>
    </source>
</evidence>
<dbReference type="SUPFAM" id="SSF48179">
    <property type="entry name" value="6-phosphogluconate dehydrogenase C-terminal domain-like"/>
    <property type="match status" value="1"/>
</dbReference>
<name>A0ABP0EAD5_9ASCO</name>